<sequence>MAKTLRSRISEGKKARYVILSDMDILSGPYSRRSKKALVDMLGLLPQDVTGKLDFHRFKIGQAVLVIRAIPQLEKIEEVIHLMDTKQNTELLAHSGKYGFATYGQLKLMKDVITTTNNFKLVAATLS</sequence>
<dbReference type="OrthoDB" id="96205at2759"/>
<dbReference type="VEuPathDB" id="FungiDB:PC110_g19245"/>
<protein>
    <submittedName>
        <fullName evidence="1">Uncharacterized protein</fullName>
    </submittedName>
</protein>
<dbReference type="EMBL" id="JAENGZ010000463">
    <property type="protein sequence ID" value="KAG6958847.1"/>
    <property type="molecule type" value="Genomic_DNA"/>
</dbReference>
<comment type="caution">
    <text evidence="1">The sequence shown here is derived from an EMBL/GenBank/DDBJ whole genome shotgun (WGS) entry which is preliminary data.</text>
</comment>
<proteinExistence type="predicted"/>
<gene>
    <name evidence="1" type="ORF">JG687_00009131</name>
</gene>
<organism evidence="1 2">
    <name type="scientific">Phytophthora cactorum</name>
    <dbReference type="NCBI Taxonomy" id="29920"/>
    <lineage>
        <taxon>Eukaryota</taxon>
        <taxon>Sar</taxon>
        <taxon>Stramenopiles</taxon>
        <taxon>Oomycota</taxon>
        <taxon>Peronosporomycetes</taxon>
        <taxon>Peronosporales</taxon>
        <taxon>Peronosporaceae</taxon>
        <taxon>Phytophthora</taxon>
    </lineage>
</organism>
<accession>A0A8T1UAI8</accession>
<name>A0A8T1UAI8_9STRA</name>
<evidence type="ECO:0000313" key="2">
    <source>
        <dbReference type="Proteomes" id="UP000688947"/>
    </source>
</evidence>
<dbReference type="AlphaFoldDB" id="A0A8T1UAI8"/>
<evidence type="ECO:0000313" key="1">
    <source>
        <dbReference type="EMBL" id="KAG6958847.1"/>
    </source>
</evidence>
<dbReference type="Proteomes" id="UP000688947">
    <property type="component" value="Unassembled WGS sequence"/>
</dbReference>
<reference evidence="1" key="1">
    <citation type="submission" date="2021-01" db="EMBL/GenBank/DDBJ databases">
        <title>Phytophthora aleatoria, a newly-described species from Pinus radiata is distinct from Phytophthora cactorum isolates based on comparative genomics.</title>
        <authorList>
            <person name="Mcdougal R."/>
            <person name="Panda P."/>
            <person name="Williams N."/>
            <person name="Studholme D.J."/>
        </authorList>
    </citation>
    <scope>NUCLEOTIDE SEQUENCE</scope>
    <source>
        <strain evidence="1">NZFS 3830</strain>
    </source>
</reference>